<dbReference type="RefSeq" id="WP_014095605.1">
    <property type="nucleotide sequence ID" value="NZ_CP010525.1"/>
</dbReference>
<name>A0A0C5C5E8_HEYCO</name>
<dbReference type="Proteomes" id="UP000032024">
    <property type="component" value="Chromosome"/>
</dbReference>
<dbReference type="Gene3D" id="3.30.930.20">
    <property type="entry name" value="Protein of unknown function DUF1054"/>
    <property type="match status" value="1"/>
</dbReference>
<reference evidence="3" key="1">
    <citation type="submission" date="2015-01" db="EMBL/GenBank/DDBJ databases">
        <title>Comparative genome analysis of Bacillus coagulans HM-08, Clostridium butyricum HM-68, Bacillus subtilis HM-66 and Bacillus paralicheniformis BL-09.</title>
        <authorList>
            <person name="Zhang H."/>
        </authorList>
    </citation>
    <scope>NUCLEOTIDE SEQUENCE [LARGE SCALE GENOMIC DNA]</scope>
    <source>
        <strain evidence="3">HM-08</strain>
    </source>
</reference>
<protein>
    <recommendedName>
        <fullName evidence="1">UPF0637 protein SB48_HM08orf04395</fullName>
    </recommendedName>
</protein>
<organism evidence="2 3">
    <name type="scientific">Heyndrickxia coagulans</name>
    <name type="common">Weizmannia coagulans</name>
    <dbReference type="NCBI Taxonomy" id="1398"/>
    <lineage>
        <taxon>Bacteria</taxon>
        <taxon>Bacillati</taxon>
        <taxon>Bacillota</taxon>
        <taxon>Bacilli</taxon>
        <taxon>Bacillales</taxon>
        <taxon>Bacillaceae</taxon>
        <taxon>Heyndrickxia</taxon>
    </lineage>
</organism>
<keyword evidence="3" id="KW-1185">Reference proteome</keyword>
<evidence type="ECO:0000256" key="1">
    <source>
        <dbReference type="HAMAP-Rule" id="MF_01851"/>
    </source>
</evidence>
<sequence length="206" mass="23599">MGITAFTGQDFDVFRIEGLDQRMEQLKSTVRPKLEVLGEYFSPVLSVLTGEEIFYHVAKHARRTVNPPKDTWVAFSPGKRGYKMLPHFQIGLWEDRLFIVTAVMNECPQKASIGKKLEKKIDPILENIPGHYIWSDDHTKPGGIRTDRMNPHTLNTFFRRMQVVKKAEMLCGLEIPREEAAGMSPDELAKTIEDVFVHVLPIYKMA</sequence>
<dbReference type="InterPro" id="IPR009403">
    <property type="entry name" value="UPF0637"/>
</dbReference>
<dbReference type="EMBL" id="CP010525">
    <property type="protein sequence ID" value="AJO23553.1"/>
    <property type="molecule type" value="Genomic_DNA"/>
</dbReference>
<dbReference type="InterPro" id="IPR053707">
    <property type="entry name" value="UPF0637_domain_sf"/>
</dbReference>
<comment type="similarity">
    <text evidence="1">Belongs to the UPF0637 family.</text>
</comment>
<dbReference type="HAMAP" id="MF_01851">
    <property type="entry name" value="UPF0637"/>
    <property type="match status" value="1"/>
</dbReference>
<dbReference type="Pfam" id="PF06335">
    <property type="entry name" value="DUF1054"/>
    <property type="match status" value="1"/>
</dbReference>
<dbReference type="PIRSF" id="PIRSF021332">
    <property type="entry name" value="DUF1054"/>
    <property type="match status" value="1"/>
</dbReference>
<evidence type="ECO:0000313" key="3">
    <source>
        <dbReference type="Proteomes" id="UP000032024"/>
    </source>
</evidence>
<accession>A0A0C5C5E8</accession>
<dbReference type="AlphaFoldDB" id="A0A0C5C5E8"/>
<gene>
    <name evidence="2" type="ORF">SB48_HM08orf04395</name>
</gene>
<proteinExistence type="inferred from homology"/>
<evidence type="ECO:0000313" key="2">
    <source>
        <dbReference type="EMBL" id="AJO23553.1"/>
    </source>
</evidence>
<dbReference type="SUPFAM" id="SSF142913">
    <property type="entry name" value="YktB/PF0168-like"/>
    <property type="match status" value="1"/>
</dbReference>